<keyword evidence="1" id="KW-1133">Transmembrane helix</keyword>
<name>A0AAV5HKS0_9ROSI</name>
<protein>
    <recommendedName>
        <fullName evidence="4">Transmembrane protein</fullName>
    </recommendedName>
</protein>
<evidence type="ECO:0000313" key="3">
    <source>
        <dbReference type="Proteomes" id="UP001054252"/>
    </source>
</evidence>
<organism evidence="2 3">
    <name type="scientific">Rubroshorea leprosula</name>
    <dbReference type="NCBI Taxonomy" id="152421"/>
    <lineage>
        <taxon>Eukaryota</taxon>
        <taxon>Viridiplantae</taxon>
        <taxon>Streptophyta</taxon>
        <taxon>Embryophyta</taxon>
        <taxon>Tracheophyta</taxon>
        <taxon>Spermatophyta</taxon>
        <taxon>Magnoliopsida</taxon>
        <taxon>eudicotyledons</taxon>
        <taxon>Gunneridae</taxon>
        <taxon>Pentapetalae</taxon>
        <taxon>rosids</taxon>
        <taxon>malvids</taxon>
        <taxon>Malvales</taxon>
        <taxon>Dipterocarpaceae</taxon>
        <taxon>Rubroshorea</taxon>
    </lineage>
</organism>
<keyword evidence="1" id="KW-0812">Transmembrane</keyword>
<accession>A0AAV5HKS0</accession>
<gene>
    <name evidence="2" type="ORF">SLEP1_g893</name>
</gene>
<evidence type="ECO:0000256" key="1">
    <source>
        <dbReference type="SAM" id="Phobius"/>
    </source>
</evidence>
<keyword evidence="1" id="KW-0472">Membrane</keyword>
<evidence type="ECO:0008006" key="4">
    <source>
        <dbReference type="Google" id="ProtNLM"/>
    </source>
</evidence>
<keyword evidence="3" id="KW-1185">Reference proteome</keyword>
<evidence type="ECO:0000313" key="2">
    <source>
        <dbReference type="EMBL" id="GKU86357.1"/>
    </source>
</evidence>
<feature type="transmembrane region" description="Helical" evidence="1">
    <location>
        <begin position="66"/>
        <end position="84"/>
    </location>
</feature>
<dbReference type="Proteomes" id="UP001054252">
    <property type="component" value="Unassembled WGS sequence"/>
</dbReference>
<feature type="transmembrane region" description="Helical" evidence="1">
    <location>
        <begin position="113"/>
        <end position="134"/>
    </location>
</feature>
<proteinExistence type="predicted"/>
<reference evidence="2 3" key="1">
    <citation type="journal article" date="2021" name="Commun. Biol.">
        <title>The genome of Shorea leprosula (Dipterocarpaceae) highlights the ecological relevance of drought in aseasonal tropical rainforests.</title>
        <authorList>
            <person name="Ng K.K.S."/>
            <person name="Kobayashi M.J."/>
            <person name="Fawcett J.A."/>
            <person name="Hatakeyama M."/>
            <person name="Paape T."/>
            <person name="Ng C.H."/>
            <person name="Ang C.C."/>
            <person name="Tnah L.H."/>
            <person name="Lee C.T."/>
            <person name="Nishiyama T."/>
            <person name="Sese J."/>
            <person name="O'Brien M.J."/>
            <person name="Copetti D."/>
            <person name="Mohd Noor M.I."/>
            <person name="Ong R.C."/>
            <person name="Putra M."/>
            <person name="Sireger I.Z."/>
            <person name="Indrioko S."/>
            <person name="Kosugi Y."/>
            <person name="Izuno A."/>
            <person name="Isagi Y."/>
            <person name="Lee S.L."/>
            <person name="Shimizu K.K."/>
        </authorList>
    </citation>
    <scope>NUCLEOTIDE SEQUENCE [LARGE SCALE GENOMIC DNA]</scope>
    <source>
        <strain evidence="2">214</strain>
    </source>
</reference>
<comment type="caution">
    <text evidence="2">The sequence shown here is derived from an EMBL/GenBank/DDBJ whole genome shotgun (WGS) entry which is preliminary data.</text>
</comment>
<sequence length="178" mass="20310">MIVNKSPPSTCHQRTPFHITINMQLPRPLANGIPVYPPHRKIGPPTKPAFIQFPDMQKDKLRRTRPISLVFIIVVPAAAVLLLLRPWNWKLNPCNVPSMTSSFSSDHDTQPTLLKILLASSLALIIVAAVHYHLRKLRDHKIIPRLRSLNKGRGQIDEKIERFPHYVGKLFDLIPVHI</sequence>
<dbReference type="AlphaFoldDB" id="A0AAV5HKS0"/>
<dbReference type="EMBL" id="BPVZ01000001">
    <property type="protein sequence ID" value="GKU86357.1"/>
    <property type="molecule type" value="Genomic_DNA"/>
</dbReference>